<dbReference type="SUPFAM" id="SSF56176">
    <property type="entry name" value="FAD-binding/transporter-associated domain-like"/>
    <property type="match status" value="1"/>
</dbReference>
<dbReference type="InterPro" id="IPR016167">
    <property type="entry name" value="FAD-bd_PCMH_sub1"/>
</dbReference>
<dbReference type="PIRSF" id="PIRSF000136">
    <property type="entry name" value="LGO_GLO"/>
    <property type="match status" value="1"/>
</dbReference>
<dbReference type="AlphaFoldDB" id="A0A1Q2CN36"/>
<dbReference type="Gene3D" id="1.10.45.10">
    <property type="entry name" value="Vanillyl-alcohol Oxidase, Chain A, domain 4"/>
    <property type="match status" value="1"/>
</dbReference>
<dbReference type="InterPro" id="IPR016164">
    <property type="entry name" value="FAD-linked_Oxase-like_C"/>
</dbReference>
<dbReference type="Gene3D" id="3.30.465.10">
    <property type="match status" value="1"/>
</dbReference>
<dbReference type="PANTHER" id="PTHR43762">
    <property type="entry name" value="L-GULONOLACTONE OXIDASE"/>
    <property type="match status" value="1"/>
</dbReference>
<gene>
    <name evidence="5" type="ORF">BW730_08450</name>
</gene>
<accession>A0A1Q2CN36</accession>
<dbReference type="GO" id="GO:0003885">
    <property type="term" value="F:D-arabinono-1,4-lactone oxidase activity"/>
    <property type="evidence" value="ECO:0007669"/>
    <property type="project" value="InterPro"/>
</dbReference>
<dbReference type="NCBIfam" id="TIGR01679">
    <property type="entry name" value="bact_FAD_ox"/>
    <property type="match status" value="1"/>
</dbReference>
<sequence length="434" mass="47143">MSNTVWRNWSRTYEVTPVRLASPTSLQDLVSAVQAAITEGLHVKAVGAGHSFSPIAEAAGLQVNLDRMSGLLSIDKARRQVTLGAGTRLHQIPALLAPHGLAMENLGDIDTQSIAGAISTGTHGTGAGFRGIAAQVVGAVLVTGTGDVLRVNAEHNAHLLPAVALGLGALGILAEVTIACVDAFDLTAVERPEPIEAVLENLPERAAEADHFEFFWFPHTETALTKVNTRRPSGEERSPLSRARRWFDDDLLSNDVFRATCAVGRAVPAVVPLINRAVGHLTGHRSFSDASTNVFTTHRNVRFTEMEYAIPAEQAADAFREVRRAIERNGWRISFPVEVRFAAADDLWLSTAHGRATAYVAVHRVVGEDAGDYFRTVESIMRARGGRPHWGKMHWRSAADLAPSYPRFEDFRALRAGLDPQGIFSNNYLTRVLG</sequence>
<keyword evidence="6" id="KW-1185">Reference proteome</keyword>
<evidence type="ECO:0000256" key="2">
    <source>
        <dbReference type="ARBA" id="ARBA00022827"/>
    </source>
</evidence>
<dbReference type="GO" id="GO:0071949">
    <property type="term" value="F:FAD binding"/>
    <property type="evidence" value="ECO:0007669"/>
    <property type="project" value="InterPro"/>
</dbReference>
<dbReference type="Gene3D" id="3.30.70.2520">
    <property type="match status" value="1"/>
</dbReference>
<protein>
    <submittedName>
        <fullName evidence="5">FAD-linked oxidoreductase</fullName>
    </submittedName>
</protein>
<dbReference type="RefSeq" id="WP_077685847.1">
    <property type="nucleotide sequence ID" value="NZ_CP019606.1"/>
</dbReference>
<dbReference type="Gene3D" id="3.30.43.10">
    <property type="entry name" value="Uridine Diphospho-n-acetylenolpyruvylglucosamine Reductase, domain 2"/>
    <property type="match status" value="1"/>
</dbReference>
<dbReference type="InterPro" id="IPR007173">
    <property type="entry name" value="ALO_C"/>
</dbReference>
<dbReference type="Pfam" id="PF01565">
    <property type="entry name" value="FAD_binding_4"/>
    <property type="match status" value="1"/>
</dbReference>
<keyword evidence="2" id="KW-0274">FAD</keyword>
<dbReference type="InterPro" id="IPR010031">
    <property type="entry name" value="FAD_lactone_oxidase-like"/>
</dbReference>
<reference evidence="6" key="1">
    <citation type="submission" date="2017-02" db="EMBL/GenBank/DDBJ databases">
        <title>Tessaracoccus aquaemaris sp. nov., isolated from the intestine of a Korean rockfish, Sebastes schlegelii, in a marine aquaculture pond.</title>
        <authorList>
            <person name="Tak E.J."/>
            <person name="Bae J.-W."/>
        </authorList>
    </citation>
    <scope>NUCLEOTIDE SEQUENCE [LARGE SCALE GENOMIC DNA]</scope>
    <source>
        <strain evidence="6">NSG39</strain>
    </source>
</reference>
<dbReference type="PROSITE" id="PS51387">
    <property type="entry name" value="FAD_PCMH"/>
    <property type="match status" value="1"/>
</dbReference>
<dbReference type="Pfam" id="PF04030">
    <property type="entry name" value="ALO"/>
    <property type="match status" value="1"/>
</dbReference>
<keyword evidence="1" id="KW-0285">Flavoprotein</keyword>
<proteinExistence type="predicted"/>
<dbReference type="InterPro" id="IPR016171">
    <property type="entry name" value="Vanillyl_alc_oxidase_C-sub2"/>
</dbReference>
<dbReference type="GO" id="GO:0016020">
    <property type="term" value="C:membrane"/>
    <property type="evidence" value="ECO:0007669"/>
    <property type="project" value="InterPro"/>
</dbReference>
<dbReference type="KEGG" id="tes:BW730_08450"/>
<organism evidence="5 6">
    <name type="scientific">Tessaracoccus aquimaris</name>
    <dbReference type="NCBI Taxonomy" id="1332264"/>
    <lineage>
        <taxon>Bacteria</taxon>
        <taxon>Bacillati</taxon>
        <taxon>Actinomycetota</taxon>
        <taxon>Actinomycetes</taxon>
        <taxon>Propionibacteriales</taxon>
        <taxon>Propionibacteriaceae</taxon>
        <taxon>Tessaracoccus</taxon>
    </lineage>
</organism>
<dbReference type="InterPro" id="IPR006094">
    <property type="entry name" value="Oxid_FAD_bind_N"/>
</dbReference>
<dbReference type="PANTHER" id="PTHR43762:SF1">
    <property type="entry name" value="D-ARABINONO-1,4-LACTONE OXIDASE"/>
    <property type="match status" value="1"/>
</dbReference>
<evidence type="ECO:0000256" key="1">
    <source>
        <dbReference type="ARBA" id="ARBA00022630"/>
    </source>
</evidence>
<dbReference type="InterPro" id="IPR016166">
    <property type="entry name" value="FAD-bd_PCMH"/>
</dbReference>
<dbReference type="InterPro" id="IPR036318">
    <property type="entry name" value="FAD-bd_PCMH-like_sf"/>
</dbReference>
<dbReference type="InterPro" id="IPR016169">
    <property type="entry name" value="FAD-bd_PCMH_sub2"/>
</dbReference>
<evidence type="ECO:0000259" key="4">
    <source>
        <dbReference type="PROSITE" id="PS51387"/>
    </source>
</evidence>
<dbReference type="OrthoDB" id="9800184at2"/>
<evidence type="ECO:0000313" key="5">
    <source>
        <dbReference type="EMBL" id="AQP47516.1"/>
    </source>
</evidence>
<feature type="domain" description="FAD-binding PCMH-type" evidence="4">
    <location>
        <begin position="13"/>
        <end position="183"/>
    </location>
</feature>
<name>A0A1Q2CN36_9ACTN</name>
<keyword evidence="3" id="KW-0560">Oxidoreductase</keyword>
<evidence type="ECO:0000256" key="3">
    <source>
        <dbReference type="ARBA" id="ARBA00023002"/>
    </source>
</evidence>
<evidence type="ECO:0000313" key="6">
    <source>
        <dbReference type="Proteomes" id="UP000188145"/>
    </source>
</evidence>
<dbReference type="EMBL" id="CP019606">
    <property type="protein sequence ID" value="AQP47516.1"/>
    <property type="molecule type" value="Genomic_DNA"/>
</dbReference>
<dbReference type="Proteomes" id="UP000188145">
    <property type="component" value="Chromosome"/>
</dbReference>
<dbReference type="SUPFAM" id="SSF55103">
    <property type="entry name" value="FAD-linked oxidases, C-terminal domain"/>
    <property type="match status" value="1"/>
</dbReference>
<dbReference type="STRING" id="1332264.BW730_08450"/>